<reference evidence="1 2" key="1">
    <citation type="submission" date="2023-04" db="EMBL/GenBank/DDBJ databases">
        <title>Genome of Basidiobolus ranarum AG-B5.</title>
        <authorList>
            <person name="Stajich J.E."/>
            <person name="Carter-House D."/>
            <person name="Gryganskyi A."/>
        </authorList>
    </citation>
    <scope>NUCLEOTIDE SEQUENCE [LARGE SCALE GENOMIC DNA]</scope>
    <source>
        <strain evidence="1 2">AG-B5</strain>
    </source>
</reference>
<keyword evidence="2" id="KW-1185">Reference proteome</keyword>
<sequence length="53" mass="6212">MPRRRFKHVKLDTSSEQIRNTDVVLKQVLRQLHPKLSRVISLLKSTVTAPLYN</sequence>
<organism evidence="1 2">
    <name type="scientific">Basidiobolus ranarum</name>
    <dbReference type="NCBI Taxonomy" id="34480"/>
    <lineage>
        <taxon>Eukaryota</taxon>
        <taxon>Fungi</taxon>
        <taxon>Fungi incertae sedis</taxon>
        <taxon>Zoopagomycota</taxon>
        <taxon>Entomophthoromycotina</taxon>
        <taxon>Basidiobolomycetes</taxon>
        <taxon>Basidiobolales</taxon>
        <taxon>Basidiobolaceae</taxon>
        <taxon>Basidiobolus</taxon>
    </lineage>
</organism>
<gene>
    <name evidence="1" type="ORF">K7432_017472</name>
</gene>
<dbReference type="Proteomes" id="UP001479436">
    <property type="component" value="Unassembled WGS sequence"/>
</dbReference>
<evidence type="ECO:0000313" key="2">
    <source>
        <dbReference type="Proteomes" id="UP001479436"/>
    </source>
</evidence>
<accession>A0ABR2VKB6</accession>
<proteinExistence type="predicted"/>
<protein>
    <submittedName>
        <fullName evidence="1">Uncharacterized protein</fullName>
    </submittedName>
</protein>
<name>A0ABR2VKB6_9FUNG</name>
<dbReference type="EMBL" id="JASJQH010010699">
    <property type="protein sequence ID" value="KAK9670788.1"/>
    <property type="molecule type" value="Genomic_DNA"/>
</dbReference>
<evidence type="ECO:0000313" key="1">
    <source>
        <dbReference type="EMBL" id="KAK9670788.1"/>
    </source>
</evidence>
<comment type="caution">
    <text evidence="1">The sequence shown here is derived from an EMBL/GenBank/DDBJ whole genome shotgun (WGS) entry which is preliminary data.</text>
</comment>